<dbReference type="AlphaFoldDB" id="A0A1E4SV98"/>
<evidence type="ECO:0000313" key="2">
    <source>
        <dbReference type="Proteomes" id="UP000094801"/>
    </source>
</evidence>
<proteinExistence type="predicted"/>
<gene>
    <name evidence="1" type="ORF">CANARDRAFT_9670</name>
</gene>
<name>A0A1E4SV98_9ASCO</name>
<evidence type="ECO:0000313" key="1">
    <source>
        <dbReference type="EMBL" id="ODV83436.1"/>
    </source>
</evidence>
<reference evidence="2" key="1">
    <citation type="submission" date="2016-04" db="EMBL/GenBank/DDBJ databases">
        <title>Comparative genomics of biotechnologically important yeasts.</title>
        <authorList>
            <consortium name="DOE Joint Genome Institute"/>
            <person name="Riley R."/>
            <person name="Haridas S."/>
            <person name="Wolfe K.H."/>
            <person name="Lopes M.R."/>
            <person name="Hittinger C.T."/>
            <person name="Goker M."/>
            <person name="Salamov A."/>
            <person name="Wisecaver J."/>
            <person name="Long T.M."/>
            <person name="Aerts A.L."/>
            <person name="Barry K."/>
            <person name="Choi C."/>
            <person name="Clum A."/>
            <person name="Coughlan A.Y."/>
            <person name="Deshpande S."/>
            <person name="Douglass A.P."/>
            <person name="Hanson S.J."/>
            <person name="Klenk H.-P."/>
            <person name="Labutti K."/>
            <person name="Lapidus A."/>
            <person name="Lindquist E."/>
            <person name="Lipzen A."/>
            <person name="Meier-Kolthoff J.P."/>
            <person name="Ohm R.A."/>
            <person name="Otillar R.P."/>
            <person name="Pangilinan J."/>
            <person name="Peng Y."/>
            <person name="Rokas A."/>
            <person name="Rosa C.A."/>
            <person name="Scheuner C."/>
            <person name="Sibirny A.A."/>
            <person name="Slot J.C."/>
            <person name="Stielow J.B."/>
            <person name="Sun H."/>
            <person name="Kurtzman C.P."/>
            <person name="Blackwell M."/>
            <person name="Grigoriev I.V."/>
            <person name="Jeffries T.W."/>
        </authorList>
    </citation>
    <scope>NUCLEOTIDE SEQUENCE [LARGE SCALE GENOMIC DNA]</scope>
    <source>
        <strain evidence="2">NRRL YB-2248</strain>
    </source>
</reference>
<keyword evidence="2" id="KW-1185">Reference proteome</keyword>
<protein>
    <submittedName>
        <fullName evidence="1">Uncharacterized protein</fullName>
    </submittedName>
</protein>
<dbReference type="Proteomes" id="UP000094801">
    <property type="component" value="Unassembled WGS sequence"/>
</dbReference>
<sequence>MFDSKLPNRYWIYAFNHSIFLHNVLPRSGSDISSYEKISLSAKNIDGLLPFGCKIFSYNYNNTQKLFTTNIGVFLSNDKTVKNAYVLTLNDNKVRRTSAFKGISTIFPFKDKKLEMNNEEPPTPVVKATELAKPEQAQISNTAAADDDESIATRIKNSRAVVVTGTNKLRGVTELGTKRSVDSEDILKRRKSDCGVSED</sequence>
<dbReference type="EMBL" id="KV453864">
    <property type="protein sequence ID" value="ODV83436.1"/>
    <property type="molecule type" value="Genomic_DNA"/>
</dbReference>
<organism evidence="1 2">
    <name type="scientific">[Candida] arabinofermentans NRRL YB-2248</name>
    <dbReference type="NCBI Taxonomy" id="983967"/>
    <lineage>
        <taxon>Eukaryota</taxon>
        <taxon>Fungi</taxon>
        <taxon>Dikarya</taxon>
        <taxon>Ascomycota</taxon>
        <taxon>Saccharomycotina</taxon>
        <taxon>Pichiomycetes</taxon>
        <taxon>Pichiales</taxon>
        <taxon>Pichiaceae</taxon>
        <taxon>Ogataea</taxon>
        <taxon>Ogataea/Candida clade</taxon>
    </lineage>
</organism>
<accession>A0A1E4SV98</accession>